<comment type="similarity">
    <text evidence="2">Belongs to the plant tobamovirus multiplication TOM1 protein family.</text>
</comment>
<dbReference type="Pfam" id="PF06454">
    <property type="entry name" value="THH1_TOM1-3_dom"/>
    <property type="match status" value="1"/>
</dbReference>
<feature type="transmembrane region" description="Helical" evidence="6">
    <location>
        <begin position="111"/>
        <end position="132"/>
    </location>
</feature>
<sequence length="212" mass="25026">MYVVIYTMLIQFWAQVYYNAINNAQKLQYLIRPALNVWILCIIIGQSILWILYATCLRRERNFVTQSEALLNLFMFSIITAAFVYFGRRAYLELRSIPIEMSLRSRKMKELMVMTIACTSCFLTRSVIQIFISEETHQLHDRASWFIITMYYGALELIPSITTLYYNRHIPMQSRRFYQDADTIRRKGRPNQKLAESLTETLLVDGVETSEL</sequence>
<keyword evidence="3 6" id="KW-0812">Transmembrane</keyword>
<protein>
    <recommendedName>
        <fullName evidence="7">THH1/TOM1/TOM3 domain-containing protein</fullName>
    </recommendedName>
</protein>
<dbReference type="GO" id="GO:0012505">
    <property type="term" value="C:endomembrane system"/>
    <property type="evidence" value="ECO:0007669"/>
    <property type="project" value="UniProtKB-SubCell"/>
</dbReference>
<proteinExistence type="inferred from homology"/>
<comment type="subcellular location">
    <subcellularLocation>
        <location evidence="1">Endomembrane system</location>
        <topology evidence="1">Multi-pass membrane protein</topology>
    </subcellularLocation>
</comment>
<organism evidence="8 9">
    <name type="scientific">Albugo candida</name>
    <dbReference type="NCBI Taxonomy" id="65357"/>
    <lineage>
        <taxon>Eukaryota</taxon>
        <taxon>Sar</taxon>
        <taxon>Stramenopiles</taxon>
        <taxon>Oomycota</taxon>
        <taxon>Peronosporomycetes</taxon>
        <taxon>Albuginales</taxon>
        <taxon>Albuginaceae</taxon>
        <taxon>Albugo</taxon>
    </lineage>
</organism>
<dbReference type="OrthoDB" id="19798at2759"/>
<dbReference type="PANTHER" id="PTHR31142">
    <property type="entry name" value="TOBAMOVIRUS MULTIPLICATION PROTEIN 1-LIKE ISOFORM X1"/>
    <property type="match status" value="1"/>
</dbReference>
<feature type="transmembrane region" description="Helical" evidence="6">
    <location>
        <begin position="144"/>
        <end position="166"/>
    </location>
</feature>
<dbReference type="InParanoid" id="A0A024GM13"/>
<evidence type="ECO:0000256" key="5">
    <source>
        <dbReference type="ARBA" id="ARBA00023136"/>
    </source>
</evidence>
<accession>A0A024GM13</accession>
<evidence type="ECO:0000256" key="3">
    <source>
        <dbReference type="ARBA" id="ARBA00022692"/>
    </source>
</evidence>
<name>A0A024GM13_9STRA</name>
<evidence type="ECO:0000313" key="8">
    <source>
        <dbReference type="EMBL" id="CCI47817.1"/>
    </source>
</evidence>
<reference evidence="8 9" key="1">
    <citation type="submission" date="2012-05" db="EMBL/GenBank/DDBJ databases">
        <title>Recombination and specialization in a pathogen metapopulation.</title>
        <authorList>
            <person name="Gardiner A."/>
            <person name="Kemen E."/>
            <person name="Schultz-Larsen T."/>
            <person name="MacLean D."/>
            <person name="Van Oosterhout C."/>
            <person name="Jones J.D.G."/>
        </authorList>
    </citation>
    <scope>NUCLEOTIDE SEQUENCE [LARGE SCALE GENOMIC DNA]</scope>
    <source>
        <strain evidence="8 9">Ac Nc2</strain>
    </source>
</reference>
<dbReference type="AlphaFoldDB" id="A0A024GM13"/>
<dbReference type="Proteomes" id="UP000053237">
    <property type="component" value="Unassembled WGS sequence"/>
</dbReference>
<evidence type="ECO:0000256" key="1">
    <source>
        <dbReference type="ARBA" id="ARBA00004127"/>
    </source>
</evidence>
<evidence type="ECO:0000256" key="6">
    <source>
        <dbReference type="SAM" id="Phobius"/>
    </source>
</evidence>
<dbReference type="EMBL" id="CAIX01000188">
    <property type="protein sequence ID" value="CCI47817.1"/>
    <property type="molecule type" value="Genomic_DNA"/>
</dbReference>
<comment type="caution">
    <text evidence="8">The sequence shown here is derived from an EMBL/GenBank/DDBJ whole genome shotgun (WGS) entry which is preliminary data.</text>
</comment>
<dbReference type="InterPro" id="IPR040226">
    <property type="entry name" value="THH1/TOM1/TOM3"/>
</dbReference>
<dbReference type="InterPro" id="IPR009457">
    <property type="entry name" value="THH1/TOM1/TOM3_dom"/>
</dbReference>
<feature type="transmembrane region" description="Helical" evidence="6">
    <location>
        <begin position="73"/>
        <end position="91"/>
    </location>
</feature>
<evidence type="ECO:0000256" key="2">
    <source>
        <dbReference type="ARBA" id="ARBA00006779"/>
    </source>
</evidence>
<gene>
    <name evidence="8" type="ORF">BN9_088360</name>
</gene>
<dbReference type="PANTHER" id="PTHR31142:SF3">
    <property type="entry name" value="THH1_TOM1_TOM3 DOMAIN-CONTAINING PROTEIN"/>
    <property type="match status" value="1"/>
</dbReference>
<feature type="transmembrane region" description="Helical" evidence="6">
    <location>
        <begin position="35"/>
        <end position="53"/>
    </location>
</feature>
<evidence type="ECO:0000259" key="7">
    <source>
        <dbReference type="Pfam" id="PF06454"/>
    </source>
</evidence>
<keyword evidence="4 6" id="KW-1133">Transmembrane helix</keyword>
<keyword evidence="5 6" id="KW-0472">Membrane</keyword>
<evidence type="ECO:0000256" key="4">
    <source>
        <dbReference type="ARBA" id="ARBA00022989"/>
    </source>
</evidence>
<feature type="domain" description="THH1/TOM1/TOM3" evidence="7">
    <location>
        <begin position="3"/>
        <end position="174"/>
    </location>
</feature>
<evidence type="ECO:0000313" key="9">
    <source>
        <dbReference type="Proteomes" id="UP000053237"/>
    </source>
</evidence>
<keyword evidence="9" id="KW-1185">Reference proteome</keyword>